<dbReference type="InterPro" id="IPR003439">
    <property type="entry name" value="ABC_transporter-like_ATP-bd"/>
</dbReference>
<feature type="domain" description="ABC transporter" evidence="5">
    <location>
        <begin position="6"/>
        <end position="249"/>
    </location>
</feature>
<accession>A0A2I1M837</accession>
<dbReference type="GO" id="GO:0016887">
    <property type="term" value="F:ATP hydrolysis activity"/>
    <property type="evidence" value="ECO:0007669"/>
    <property type="project" value="InterPro"/>
</dbReference>
<dbReference type="InterPro" id="IPR027417">
    <property type="entry name" value="P-loop_NTPase"/>
</dbReference>
<dbReference type="Proteomes" id="UP000242263">
    <property type="component" value="Unassembled WGS sequence"/>
</dbReference>
<evidence type="ECO:0000256" key="2">
    <source>
        <dbReference type="ARBA" id="ARBA00022448"/>
    </source>
</evidence>
<dbReference type="InterPro" id="IPR050095">
    <property type="entry name" value="ECF_ABC_transporter_ATP-bd"/>
</dbReference>
<dbReference type="InterPro" id="IPR015856">
    <property type="entry name" value="ABC_transpr_CbiO/EcfA_su"/>
</dbReference>
<evidence type="ECO:0000256" key="1">
    <source>
        <dbReference type="ARBA" id="ARBA00005417"/>
    </source>
</evidence>
<dbReference type="CDD" id="cd03225">
    <property type="entry name" value="ABC_cobalt_CbiO_domain1"/>
    <property type="match status" value="2"/>
</dbReference>
<keyword evidence="2" id="KW-0813">Transport</keyword>
<evidence type="ECO:0000256" key="3">
    <source>
        <dbReference type="ARBA" id="ARBA00022741"/>
    </source>
</evidence>
<comment type="similarity">
    <text evidence="1">Belongs to the ABC transporter superfamily.</text>
</comment>
<dbReference type="GO" id="GO:0005524">
    <property type="term" value="F:ATP binding"/>
    <property type="evidence" value="ECO:0007669"/>
    <property type="project" value="UniProtKB-KW"/>
</dbReference>
<dbReference type="GO" id="GO:0043190">
    <property type="term" value="C:ATP-binding cassette (ABC) transporter complex"/>
    <property type="evidence" value="ECO:0007669"/>
    <property type="project" value="TreeGrafter"/>
</dbReference>
<sequence>MNDYAISLENFSLLSSSPSDPTADGTVLLDNVSLGFAWGSMTLLYGESGCGKTSLLNCFTGLARSSTHLKLSGSLTVDGEDAHAWSPDQASAHVSCVLQNPDAHIIHGRIDDEIAFSCENQAESAEVIDKKVRELCALLHLDPQADTSTLSGGEKERLCIASVLACDKKIIIVDEPLASLDAQGAQIVLTALRSLADRGYCVIICEHRISTVADYVDTAFAMGGATVREISPIALKTQVAEFMTSYDEVLQSAQNNAQSTQPVLASVRDVQVHTASGRTILNIDSLELHEREVVLLVGDNGSGKTTLLNVLAGVQGLRKPAQRHISANVLTGLVWQSPQYQIFSTSVANEVALRTDNQEVRERELTALGLCNLTERHPLTLSEGQKRRLICAATWAAEPDIVLMDEPFAGQDSANIERQLARIQRLIDEHNSCIVLSTHDVRGVMDMVTRVIYLEQGRIVHDTRTN</sequence>
<proteinExistence type="inferred from homology"/>
<dbReference type="SUPFAM" id="SSF52540">
    <property type="entry name" value="P-loop containing nucleoside triphosphate hydrolases"/>
    <property type="match status" value="2"/>
</dbReference>
<protein>
    <recommendedName>
        <fullName evidence="5">ABC transporter domain-containing protein</fullName>
    </recommendedName>
</protein>
<evidence type="ECO:0000313" key="6">
    <source>
        <dbReference type="EMBL" id="PKZ16269.1"/>
    </source>
</evidence>
<reference evidence="6 7" key="1">
    <citation type="submission" date="2017-12" db="EMBL/GenBank/DDBJ databases">
        <title>Phylogenetic diversity of female urinary microbiome.</title>
        <authorList>
            <person name="Thomas-White K."/>
            <person name="Wolfe A.J."/>
        </authorList>
    </citation>
    <scope>NUCLEOTIDE SEQUENCE [LARGE SCALE GENOMIC DNA]</scope>
    <source>
        <strain evidence="6 7">UMB0064</strain>
    </source>
</reference>
<dbReference type="Gene3D" id="3.40.50.300">
    <property type="entry name" value="P-loop containing nucleotide triphosphate hydrolases"/>
    <property type="match status" value="2"/>
</dbReference>
<feature type="domain" description="ABC transporter" evidence="5">
    <location>
        <begin position="265"/>
        <end position="466"/>
    </location>
</feature>
<dbReference type="InterPro" id="IPR003593">
    <property type="entry name" value="AAA+_ATPase"/>
</dbReference>
<keyword evidence="3" id="KW-0547">Nucleotide-binding</keyword>
<dbReference type="PANTHER" id="PTHR43553">
    <property type="entry name" value="HEAVY METAL TRANSPORTER"/>
    <property type="match status" value="1"/>
</dbReference>
<gene>
    <name evidence="6" type="ORF">CYJ32_02265</name>
</gene>
<name>A0A2I1M837_9BIFI</name>
<keyword evidence="4" id="KW-0067">ATP-binding</keyword>
<comment type="caution">
    <text evidence="6">The sequence shown here is derived from an EMBL/GenBank/DDBJ whole genome shotgun (WGS) entry which is preliminary data.</text>
</comment>
<dbReference type="GO" id="GO:0042626">
    <property type="term" value="F:ATPase-coupled transmembrane transporter activity"/>
    <property type="evidence" value="ECO:0007669"/>
    <property type="project" value="TreeGrafter"/>
</dbReference>
<dbReference type="AlphaFoldDB" id="A0A2I1M837"/>
<dbReference type="PROSITE" id="PS50893">
    <property type="entry name" value="ABC_TRANSPORTER_2"/>
    <property type="match status" value="2"/>
</dbReference>
<evidence type="ECO:0000259" key="5">
    <source>
        <dbReference type="PROSITE" id="PS50893"/>
    </source>
</evidence>
<dbReference type="RefSeq" id="WP_101541225.1">
    <property type="nucleotide sequence ID" value="NZ_JASODL010000002.1"/>
</dbReference>
<dbReference type="SMART" id="SM00382">
    <property type="entry name" value="AAA"/>
    <property type="match status" value="2"/>
</dbReference>
<dbReference type="Pfam" id="PF00005">
    <property type="entry name" value="ABC_tran"/>
    <property type="match status" value="2"/>
</dbReference>
<evidence type="ECO:0000313" key="7">
    <source>
        <dbReference type="Proteomes" id="UP000242263"/>
    </source>
</evidence>
<evidence type="ECO:0000256" key="4">
    <source>
        <dbReference type="ARBA" id="ARBA00022840"/>
    </source>
</evidence>
<dbReference type="EMBL" id="PKGU01000001">
    <property type="protein sequence ID" value="PKZ16269.1"/>
    <property type="molecule type" value="Genomic_DNA"/>
</dbReference>
<organism evidence="6 7">
    <name type="scientific">Alloscardovia omnicolens</name>
    <dbReference type="NCBI Taxonomy" id="419015"/>
    <lineage>
        <taxon>Bacteria</taxon>
        <taxon>Bacillati</taxon>
        <taxon>Actinomycetota</taxon>
        <taxon>Actinomycetes</taxon>
        <taxon>Bifidobacteriales</taxon>
        <taxon>Bifidobacteriaceae</taxon>
        <taxon>Alloscardovia</taxon>
    </lineage>
</organism>